<dbReference type="STRING" id="246199.CUS_5593"/>
<comment type="caution">
    <text evidence="2">The sequence shown here is derived from an EMBL/GenBank/DDBJ whole genome shotgun (WGS) entry which is preliminary data.</text>
</comment>
<dbReference type="OrthoDB" id="355944at2"/>
<dbReference type="PANTHER" id="PTHR10824">
    <property type="entry name" value="ACYL-COENZYME A THIOESTERASE-RELATED"/>
    <property type="match status" value="1"/>
</dbReference>
<feature type="domain" description="BAAT/Acyl-CoA thioester hydrolase C-terminal" evidence="1">
    <location>
        <begin position="73"/>
        <end position="252"/>
    </location>
</feature>
<sequence>MIYENFTMKKDGFTGHLAEPDGGSDRAVIIIMGGEQSLLPGIKFAERFADYGITGLAVSLFGAEGLPASPDRIPLDMFRPAVRYLREAKHIAHISVYGQSMGSIFALLCAVYIGGFEKLIMVSPTHVPFEGTLADKKTMTGHSVVTYLGKEIPYVTADFSHFRAGRYMRHPAVPYKVTGMWAAYYKAYCDKEGVEKAELPIERCGADVLLIAGAMDECWYAGYSVKRLSARLKRKGFCRQVKTVVFPHGSHLNGLMPNRQRERKLYRMIPLIGLFYRTFGRYRKENMEYFARAEKEIVAWVKGEK</sequence>
<dbReference type="InterPro" id="IPR014940">
    <property type="entry name" value="BAAT_C"/>
</dbReference>
<dbReference type="eggNOG" id="COG1073">
    <property type="taxonomic scope" value="Bacteria"/>
</dbReference>
<name>E9S8U8_RUMAL</name>
<dbReference type="Gene3D" id="3.40.50.1820">
    <property type="entry name" value="alpha/beta hydrolase"/>
    <property type="match status" value="1"/>
</dbReference>
<evidence type="ECO:0000313" key="2">
    <source>
        <dbReference type="EMBL" id="EGC04251.1"/>
    </source>
</evidence>
<dbReference type="RefSeq" id="WP_002847389.1">
    <property type="nucleotide sequence ID" value="NZ_ADKM02000031.1"/>
</dbReference>
<dbReference type="Proteomes" id="UP000004259">
    <property type="component" value="Unassembled WGS sequence"/>
</dbReference>
<keyword evidence="3" id="KW-1185">Reference proteome</keyword>
<proteinExistence type="predicted"/>
<accession>E9S8U8</accession>
<gene>
    <name evidence="2" type="ORF">CUS_5593</name>
</gene>
<dbReference type="EMBL" id="ADKM02000031">
    <property type="protein sequence ID" value="EGC04251.1"/>
    <property type="molecule type" value="Genomic_DNA"/>
</dbReference>
<dbReference type="GO" id="GO:0006637">
    <property type="term" value="P:acyl-CoA metabolic process"/>
    <property type="evidence" value="ECO:0007669"/>
    <property type="project" value="TreeGrafter"/>
</dbReference>
<dbReference type="Pfam" id="PF08840">
    <property type="entry name" value="BAAT_C"/>
    <property type="match status" value="1"/>
</dbReference>
<dbReference type="PANTHER" id="PTHR10824:SF4">
    <property type="entry name" value="ACYL-COENZYME A THIOESTERASE 1-LIKE"/>
    <property type="match status" value="1"/>
</dbReference>
<dbReference type="GO" id="GO:0047617">
    <property type="term" value="F:fatty acyl-CoA hydrolase activity"/>
    <property type="evidence" value="ECO:0007669"/>
    <property type="project" value="TreeGrafter"/>
</dbReference>
<evidence type="ECO:0000259" key="1">
    <source>
        <dbReference type="Pfam" id="PF08840"/>
    </source>
</evidence>
<dbReference type="AlphaFoldDB" id="E9S8U8"/>
<dbReference type="GO" id="GO:0006631">
    <property type="term" value="P:fatty acid metabolic process"/>
    <property type="evidence" value="ECO:0007669"/>
    <property type="project" value="TreeGrafter"/>
</dbReference>
<protein>
    <submittedName>
        <fullName evidence="2">BAAT/acyl-CoA thioester hydrolase C-terminal domain protein</fullName>
    </submittedName>
</protein>
<organism evidence="2 3">
    <name type="scientific">Ruminococcus albus 8</name>
    <dbReference type="NCBI Taxonomy" id="246199"/>
    <lineage>
        <taxon>Bacteria</taxon>
        <taxon>Bacillati</taxon>
        <taxon>Bacillota</taxon>
        <taxon>Clostridia</taxon>
        <taxon>Eubacteriales</taxon>
        <taxon>Oscillospiraceae</taxon>
        <taxon>Ruminococcus</taxon>
    </lineage>
</organism>
<dbReference type="InterPro" id="IPR029058">
    <property type="entry name" value="AB_hydrolase_fold"/>
</dbReference>
<reference evidence="2 3" key="1">
    <citation type="submission" date="2011-02" db="EMBL/GenBank/DDBJ databases">
        <authorList>
            <person name="Nelson K.E."/>
            <person name="Sutton G."/>
            <person name="Torralba M."/>
            <person name="Durkin S."/>
            <person name="Harkins D."/>
            <person name="Montgomery R."/>
            <person name="Ziemer C."/>
            <person name="Klaassens E."/>
            <person name="Ocuiv P."/>
            <person name="Morrison M."/>
        </authorList>
    </citation>
    <scope>NUCLEOTIDE SEQUENCE [LARGE SCALE GENOMIC DNA]</scope>
    <source>
        <strain evidence="2 3">8</strain>
    </source>
</reference>
<dbReference type="SUPFAM" id="SSF53474">
    <property type="entry name" value="alpha/beta-Hydrolases"/>
    <property type="match status" value="1"/>
</dbReference>
<evidence type="ECO:0000313" key="3">
    <source>
        <dbReference type="Proteomes" id="UP000004259"/>
    </source>
</evidence>
<keyword evidence="2" id="KW-0378">Hydrolase</keyword>